<dbReference type="EMBL" id="CP138589">
    <property type="protein sequence ID" value="WPH03194.1"/>
    <property type="molecule type" value="Genomic_DNA"/>
</dbReference>
<dbReference type="PROSITE" id="PS50404">
    <property type="entry name" value="GST_NTER"/>
    <property type="match status" value="1"/>
</dbReference>
<evidence type="ECO:0008006" key="6">
    <source>
        <dbReference type="Google" id="ProtNLM"/>
    </source>
</evidence>
<dbReference type="Pfam" id="PF00043">
    <property type="entry name" value="GST_C"/>
    <property type="match status" value="1"/>
</dbReference>
<dbReference type="SFLD" id="SFLDG00358">
    <property type="entry name" value="Main_(cytGST)"/>
    <property type="match status" value="1"/>
</dbReference>
<evidence type="ECO:0000259" key="3">
    <source>
        <dbReference type="PROSITE" id="PS50405"/>
    </source>
</evidence>
<dbReference type="SFLD" id="SFLDS00019">
    <property type="entry name" value="Glutathione_Transferase_(cytos"/>
    <property type="match status" value="1"/>
</dbReference>
<feature type="domain" description="GST C-terminal" evidence="3">
    <location>
        <begin position="113"/>
        <end position="264"/>
    </location>
</feature>
<dbReference type="InterPro" id="IPR004045">
    <property type="entry name" value="Glutathione_S-Trfase_N"/>
</dbReference>
<dbReference type="Gene3D" id="3.40.30.10">
    <property type="entry name" value="Glutaredoxin"/>
    <property type="match status" value="1"/>
</dbReference>
<dbReference type="PANTHER" id="PTHR44051">
    <property type="entry name" value="GLUTATHIONE S-TRANSFERASE-RELATED"/>
    <property type="match status" value="1"/>
</dbReference>
<dbReference type="InterPro" id="IPR010987">
    <property type="entry name" value="Glutathione-S-Trfase_C-like"/>
</dbReference>
<organism evidence="4 5">
    <name type="scientific">Acrodontium crateriforme</name>
    <dbReference type="NCBI Taxonomy" id="150365"/>
    <lineage>
        <taxon>Eukaryota</taxon>
        <taxon>Fungi</taxon>
        <taxon>Dikarya</taxon>
        <taxon>Ascomycota</taxon>
        <taxon>Pezizomycotina</taxon>
        <taxon>Dothideomycetes</taxon>
        <taxon>Dothideomycetidae</taxon>
        <taxon>Mycosphaerellales</taxon>
        <taxon>Teratosphaeriaceae</taxon>
        <taxon>Acrodontium</taxon>
    </lineage>
</organism>
<dbReference type="InterPro" id="IPR004046">
    <property type="entry name" value="GST_C"/>
</dbReference>
<name>A0AAQ3R9L9_9PEZI</name>
<protein>
    <recommendedName>
        <fullName evidence="6">Glutathione S-transferase</fullName>
    </recommendedName>
</protein>
<dbReference type="Proteomes" id="UP001303373">
    <property type="component" value="Chromosome 10"/>
</dbReference>
<sequence length="289" mass="33246">MFVRPYARLHTPVKQFIRSTPSTFRRYSTTPVVMARPNGLIANKGLELLTYGTPNGQKANIILEELKEAYGKPDYVWQSIPIGENVQKEKWFTDLGPNGRIPVLVDHDAGGLSIMEGAAILSYLTRHFDPEHKLSFTSDPDLSQCEQWIAWQHGGLGPMQGQANQYPAQRYVGETERLYGILDARLAKREYLVGNKYSIADIANFSWVNIAYFSGIKLEQFPNLYKWWERINARPAVKRGCAIPSESRLINEAYQRRLREEPDFKEQEEKFADLCIKAKEQYNYKYSSP</sequence>
<dbReference type="SUPFAM" id="SSF47616">
    <property type="entry name" value="GST C-terminal domain-like"/>
    <property type="match status" value="1"/>
</dbReference>
<accession>A0AAQ3R9L9</accession>
<proteinExistence type="inferred from homology"/>
<dbReference type="Gene3D" id="1.20.1050.10">
    <property type="match status" value="1"/>
</dbReference>
<dbReference type="Pfam" id="PF13409">
    <property type="entry name" value="GST_N_2"/>
    <property type="match status" value="1"/>
</dbReference>
<evidence type="ECO:0000259" key="2">
    <source>
        <dbReference type="PROSITE" id="PS50404"/>
    </source>
</evidence>
<dbReference type="CDD" id="cd03048">
    <property type="entry name" value="GST_N_Ure2p_like"/>
    <property type="match status" value="1"/>
</dbReference>
<keyword evidence="5" id="KW-1185">Reference proteome</keyword>
<dbReference type="InterPro" id="IPR036249">
    <property type="entry name" value="Thioredoxin-like_sf"/>
</dbReference>
<dbReference type="InterPro" id="IPR036282">
    <property type="entry name" value="Glutathione-S-Trfase_C_sf"/>
</dbReference>
<feature type="domain" description="GST N-terminal" evidence="2">
    <location>
        <begin position="46"/>
        <end position="132"/>
    </location>
</feature>
<dbReference type="SUPFAM" id="SSF52833">
    <property type="entry name" value="Thioredoxin-like"/>
    <property type="match status" value="1"/>
</dbReference>
<dbReference type="AlphaFoldDB" id="A0AAQ3R9L9"/>
<dbReference type="PROSITE" id="PS50405">
    <property type="entry name" value="GST_CTER"/>
    <property type="match status" value="1"/>
</dbReference>
<reference evidence="4 5" key="1">
    <citation type="submission" date="2023-11" db="EMBL/GenBank/DDBJ databases">
        <title>An acidophilic fungus is an integral part of prey digestion in a carnivorous sundew plant.</title>
        <authorList>
            <person name="Tsai I.J."/>
        </authorList>
    </citation>
    <scope>NUCLEOTIDE SEQUENCE [LARGE SCALE GENOMIC DNA]</scope>
    <source>
        <strain evidence="4">169a</strain>
    </source>
</reference>
<gene>
    <name evidence="4" type="ORF">R9X50_00607000</name>
</gene>
<evidence type="ECO:0000313" key="5">
    <source>
        <dbReference type="Proteomes" id="UP001303373"/>
    </source>
</evidence>
<dbReference type="InterPro" id="IPR040079">
    <property type="entry name" value="Glutathione_S-Trfase"/>
</dbReference>
<comment type="similarity">
    <text evidence="1">Belongs to the GST superfamily.</text>
</comment>
<evidence type="ECO:0000313" key="4">
    <source>
        <dbReference type="EMBL" id="WPH03194.1"/>
    </source>
</evidence>
<evidence type="ECO:0000256" key="1">
    <source>
        <dbReference type="ARBA" id="ARBA00007409"/>
    </source>
</evidence>
<dbReference type="PANTHER" id="PTHR44051:SF6">
    <property type="entry name" value="GLUTATHIONE S-TRANSFERASE II"/>
    <property type="match status" value="1"/>
</dbReference>